<organism evidence="1 2">
    <name type="scientific">Kingdonia uniflora</name>
    <dbReference type="NCBI Taxonomy" id="39325"/>
    <lineage>
        <taxon>Eukaryota</taxon>
        <taxon>Viridiplantae</taxon>
        <taxon>Streptophyta</taxon>
        <taxon>Embryophyta</taxon>
        <taxon>Tracheophyta</taxon>
        <taxon>Spermatophyta</taxon>
        <taxon>Magnoliopsida</taxon>
        <taxon>Ranunculales</taxon>
        <taxon>Circaeasteraceae</taxon>
        <taxon>Kingdonia</taxon>
    </lineage>
</organism>
<name>A0A7J7MZL6_9MAGN</name>
<dbReference type="EMBL" id="JACGCM010001165">
    <property type="protein sequence ID" value="KAF6160375.1"/>
    <property type="molecule type" value="Genomic_DNA"/>
</dbReference>
<evidence type="ECO:0000313" key="1">
    <source>
        <dbReference type="EMBL" id="KAF6160375.1"/>
    </source>
</evidence>
<dbReference type="OrthoDB" id="1932843at2759"/>
<gene>
    <name evidence="1" type="ORF">GIB67_019144</name>
</gene>
<keyword evidence="2" id="KW-1185">Reference proteome</keyword>
<sequence length="312" mass="35806">MVLRNLRPISSSKLNGELLAFSLDGLHEDLNRVKLKPYIELKDANGRFDEEFANECWENHKAQNDSVIVDVCQEITVTVFYGDGTALPMPFTVTVLKDGSCKDPLEALSAKCYLRSDETLLLAEVHAHSIYRYLENPSEELFKIKNVDYLVAYRLSKNHEVFTKLEIVHHSKDKFASEIFGSYSKKNVGTPLVTYLKEGPLTRVDVQNAVQMMLTPLLKLKPDHPLKQVLSSKDNGFQHKDTILWRESHNSEEALRVLGIILRQPIFRKHGFCDLTPIRKSQVYVRLPPFNVKAITSISMFNYLLFSWGCYR</sequence>
<protein>
    <submittedName>
        <fullName evidence="1">Uncharacterized protein</fullName>
    </submittedName>
</protein>
<proteinExistence type="predicted"/>
<dbReference type="AlphaFoldDB" id="A0A7J7MZL6"/>
<dbReference type="Gene3D" id="3.90.70.10">
    <property type="entry name" value="Cysteine proteinases"/>
    <property type="match status" value="1"/>
</dbReference>
<accession>A0A7J7MZL6</accession>
<reference evidence="1 2" key="1">
    <citation type="journal article" date="2020" name="IScience">
        <title>Genome Sequencing of the Endangered Kingdonia uniflora (Circaeasteraceae, Ranunculales) Reveals Potential Mechanisms of Evolutionary Specialization.</title>
        <authorList>
            <person name="Sun Y."/>
            <person name="Deng T."/>
            <person name="Zhang A."/>
            <person name="Moore M.J."/>
            <person name="Landis J.B."/>
            <person name="Lin N."/>
            <person name="Zhang H."/>
            <person name="Zhang X."/>
            <person name="Huang J."/>
            <person name="Zhang X."/>
            <person name="Sun H."/>
            <person name="Wang H."/>
        </authorList>
    </citation>
    <scope>NUCLEOTIDE SEQUENCE [LARGE SCALE GENOMIC DNA]</scope>
    <source>
        <strain evidence="1">TB1705</strain>
        <tissue evidence="1">Leaf</tissue>
    </source>
</reference>
<comment type="caution">
    <text evidence="1">The sequence shown here is derived from an EMBL/GenBank/DDBJ whole genome shotgun (WGS) entry which is preliminary data.</text>
</comment>
<evidence type="ECO:0000313" key="2">
    <source>
        <dbReference type="Proteomes" id="UP000541444"/>
    </source>
</evidence>
<dbReference type="Proteomes" id="UP000541444">
    <property type="component" value="Unassembled WGS sequence"/>
</dbReference>